<keyword evidence="4 7" id="KW-0812">Transmembrane</keyword>
<evidence type="ECO:0000313" key="10">
    <source>
        <dbReference type="Proteomes" id="UP000177067"/>
    </source>
</evidence>
<accession>A0A1F6LKT8</accession>
<dbReference type="Pfam" id="PF02308">
    <property type="entry name" value="MgtC"/>
    <property type="match status" value="1"/>
</dbReference>
<comment type="similarity">
    <text evidence="2">Belongs to the MgtC/SapB family.</text>
</comment>
<feature type="transmembrane region" description="Helical" evidence="7">
    <location>
        <begin position="31"/>
        <end position="51"/>
    </location>
</feature>
<proteinExistence type="inferred from homology"/>
<reference evidence="9 10" key="1">
    <citation type="journal article" date="2016" name="Nat. Commun.">
        <title>Thousands of microbial genomes shed light on interconnected biogeochemical processes in an aquifer system.</title>
        <authorList>
            <person name="Anantharaman K."/>
            <person name="Brown C.T."/>
            <person name="Hug L.A."/>
            <person name="Sharon I."/>
            <person name="Castelle C.J."/>
            <person name="Probst A.J."/>
            <person name="Thomas B.C."/>
            <person name="Singh A."/>
            <person name="Wilkins M.J."/>
            <person name="Karaoz U."/>
            <person name="Brodie E.L."/>
            <person name="Williams K.H."/>
            <person name="Hubbard S.S."/>
            <person name="Banfield J.F."/>
        </authorList>
    </citation>
    <scope>NUCLEOTIDE SEQUENCE [LARGE SCALE GENOMIC DNA]</scope>
</reference>
<dbReference type="Proteomes" id="UP000177067">
    <property type="component" value="Unassembled WGS sequence"/>
</dbReference>
<evidence type="ECO:0000256" key="5">
    <source>
        <dbReference type="ARBA" id="ARBA00022989"/>
    </source>
</evidence>
<organism evidence="9 10">
    <name type="scientific">Candidatus Magasanikbacteria bacterium RIFCSPHIGHO2_01_FULL_33_34</name>
    <dbReference type="NCBI Taxonomy" id="1798671"/>
    <lineage>
        <taxon>Bacteria</taxon>
        <taxon>Candidatus Magasanikiibacteriota</taxon>
    </lineage>
</organism>
<feature type="transmembrane region" description="Helical" evidence="7">
    <location>
        <begin position="6"/>
        <end position="22"/>
    </location>
</feature>
<feature type="transmembrane region" description="Helical" evidence="7">
    <location>
        <begin position="57"/>
        <end position="77"/>
    </location>
</feature>
<gene>
    <name evidence="9" type="ORF">A2725_04530</name>
</gene>
<feature type="transmembrane region" description="Helical" evidence="7">
    <location>
        <begin position="84"/>
        <end position="106"/>
    </location>
</feature>
<dbReference type="PRINTS" id="PR01837">
    <property type="entry name" value="MGTCSAPBPROT"/>
</dbReference>
<dbReference type="InterPro" id="IPR003416">
    <property type="entry name" value="MgtC/SapB/SrpB/YhiD_fam"/>
</dbReference>
<dbReference type="InterPro" id="IPR049177">
    <property type="entry name" value="MgtC_SapB_SrpB_YhiD_N"/>
</dbReference>
<evidence type="ECO:0000256" key="6">
    <source>
        <dbReference type="ARBA" id="ARBA00023136"/>
    </source>
</evidence>
<keyword evidence="5 7" id="KW-1133">Transmembrane helix</keyword>
<dbReference type="PANTHER" id="PTHR33778">
    <property type="entry name" value="PROTEIN MGTC"/>
    <property type="match status" value="1"/>
</dbReference>
<dbReference type="AlphaFoldDB" id="A0A1F6LKT8"/>
<sequence length="210" mass="23307">MTIEEMILRFSLVFILSLVYGLQRQKSHKPIGFGTFTLVSIGACGLAIIAVEMGTNLTISLLGAIVTGIGFLGAGALIKGSDRVFGFTTATSIWLFAIFGLIIGLGYYTEGFIVYASVWLVVGVDKYLENRGIGTYRKKVTITYAEFNKKEQIANILADYCTRFTLMNVNMDKKQKTISSGYLVEGLKKEISDLLKELYKNKWCVSVKFE</sequence>
<comment type="caution">
    <text evidence="9">The sequence shown here is derived from an EMBL/GenBank/DDBJ whole genome shotgun (WGS) entry which is preliminary data.</text>
</comment>
<evidence type="ECO:0000256" key="2">
    <source>
        <dbReference type="ARBA" id="ARBA00009298"/>
    </source>
</evidence>
<feature type="domain" description="MgtC/SapB/SrpB/YhiD N-terminal" evidence="8">
    <location>
        <begin position="12"/>
        <end position="130"/>
    </location>
</feature>
<keyword evidence="6 7" id="KW-0472">Membrane</keyword>
<dbReference type="EMBL" id="MFPS01000004">
    <property type="protein sequence ID" value="OGH60002.1"/>
    <property type="molecule type" value="Genomic_DNA"/>
</dbReference>
<evidence type="ECO:0000313" key="9">
    <source>
        <dbReference type="EMBL" id="OGH60002.1"/>
    </source>
</evidence>
<evidence type="ECO:0000256" key="3">
    <source>
        <dbReference type="ARBA" id="ARBA00022475"/>
    </source>
</evidence>
<evidence type="ECO:0000256" key="7">
    <source>
        <dbReference type="SAM" id="Phobius"/>
    </source>
</evidence>
<evidence type="ECO:0000256" key="4">
    <source>
        <dbReference type="ARBA" id="ARBA00022692"/>
    </source>
</evidence>
<dbReference type="PANTHER" id="PTHR33778:SF1">
    <property type="entry name" value="MAGNESIUM TRANSPORTER YHID-RELATED"/>
    <property type="match status" value="1"/>
</dbReference>
<evidence type="ECO:0000256" key="1">
    <source>
        <dbReference type="ARBA" id="ARBA00004651"/>
    </source>
</evidence>
<keyword evidence="3" id="KW-1003">Cell membrane</keyword>
<protein>
    <recommendedName>
        <fullName evidence="8">MgtC/SapB/SrpB/YhiD N-terminal domain-containing protein</fullName>
    </recommendedName>
</protein>
<evidence type="ECO:0000259" key="8">
    <source>
        <dbReference type="Pfam" id="PF02308"/>
    </source>
</evidence>
<name>A0A1F6LKT8_9BACT</name>
<dbReference type="GO" id="GO:0005886">
    <property type="term" value="C:plasma membrane"/>
    <property type="evidence" value="ECO:0007669"/>
    <property type="project" value="UniProtKB-SubCell"/>
</dbReference>
<comment type="subcellular location">
    <subcellularLocation>
        <location evidence="1">Cell membrane</location>
        <topology evidence="1">Multi-pass membrane protein</topology>
    </subcellularLocation>
</comment>